<protein>
    <submittedName>
        <fullName evidence="3">Uncharacterized protein</fullName>
    </submittedName>
</protein>
<keyword evidence="4" id="KW-1185">Reference proteome</keyword>
<accession>A0A7J8DIE7</accession>
<comment type="caution">
    <text evidence="3">The sequence shown here is derived from an EMBL/GenBank/DDBJ whole genome shotgun (WGS) entry which is preliminary data.</text>
</comment>
<evidence type="ECO:0000256" key="2">
    <source>
        <dbReference type="SAM" id="SignalP"/>
    </source>
</evidence>
<organism evidence="3 4">
    <name type="scientific">Rousettus aegyptiacus</name>
    <name type="common">Egyptian fruit bat</name>
    <name type="synonym">Pteropus aegyptiacus</name>
    <dbReference type="NCBI Taxonomy" id="9407"/>
    <lineage>
        <taxon>Eukaryota</taxon>
        <taxon>Metazoa</taxon>
        <taxon>Chordata</taxon>
        <taxon>Craniata</taxon>
        <taxon>Vertebrata</taxon>
        <taxon>Euteleostomi</taxon>
        <taxon>Mammalia</taxon>
        <taxon>Eutheria</taxon>
        <taxon>Laurasiatheria</taxon>
        <taxon>Chiroptera</taxon>
        <taxon>Yinpterochiroptera</taxon>
        <taxon>Pteropodoidea</taxon>
        <taxon>Pteropodidae</taxon>
        <taxon>Rousettinae</taxon>
        <taxon>Rousettus</taxon>
    </lineage>
</organism>
<name>A0A7J8DIE7_ROUAE</name>
<sequence length="243" mass="27250">MREGRRQFWQPPVFLFCFFFNSLKLNVLERAAFPRRFGKLAPSRDRVVECALETRTQRRLGPAPSLWNWSQVFPSSVSRPRQQGNSSEAGPWRGGGGGRYILGFNFSRRHRQDYWHSASSGVPGRPRAYAFWKSPGITPVRPPHRRARLPQQVPRGLKQGDGPQGTRRVKAPASTHSPSCAALLETSVVSIFWTRGLWVEASGRSSHTTIKAVAWHHLPDTTVPATRLPGLSPPHLRAPHSAV</sequence>
<gene>
    <name evidence="3" type="ORF">HJG63_008681</name>
</gene>
<dbReference type="Proteomes" id="UP000593571">
    <property type="component" value="Unassembled WGS sequence"/>
</dbReference>
<feature type="chain" id="PRO_5029602856" evidence="2">
    <location>
        <begin position="25"/>
        <end position="243"/>
    </location>
</feature>
<dbReference type="EMBL" id="JACASE010000012">
    <property type="protein sequence ID" value="KAF6422893.1"/>
    <property type="molecule type" value="Genomic_DNA"/>
</dbReference>
<feature type="signal peptide" evidence="2">
    <location>
        <begin position="1"/>
        <end position="24"/>
    </location>
</feature>
<evidence type="ECO:0000256" key="1">
    <source>
        <dbReference type="SAM" id="MobiDB-lite"/>
    </source>
</evidence>
<proteinExistence type="predicted"/>
<dbReference type="AlphaFoldDB" id="A0A7J8DIE7"/>
<evidence type="ECO:0000313" key="4">
    <source>
        <dbReference type="Proteomes" id="UP000593571"/>
    </source>
</evidence>
<evidence type="ECO:0000313" key="3">
    <source>
        <dbReference type="EMBL" id="KAF6422893.1"/>
    </source>
</evidence>
<keyword evidence="2" id="KW-0732">Signal</keyword>
<reference evidence="3 4" key="1">
    <citation type="journal article" date="2020" name="Nature">
        <title>Six reference-quality genomes reveal evolution of bat adaptations.</title>
        <authorList>
            <person name="Jebb D."/>
            <person name="Huang Z."/>
            <person name="Pippel M."/>
            <person name="Hughes G.M."/>
            <person name="Lavrichenko K."/>
            <person name="Devanna P."/>
            <person name="Winkler S."/>
            <person name="Jermiin L.S."/>
            <person name="Skirmuntt E.C."/>
            <person name="Katzourakis A."/>
            <person name="Burkitt-Gray L."/>
            <person name="Ray D.A."/>
            <person name="Sullivan K.A.M."/>
            <person name="Roscito J.G."/>
            <person name="Kirilenko B.M."/>
            <person name="Davalos L.M."/>
            <person name="Corthals A.P."/>
            <person name="Power M.L."/>
            <person name="Jones G."/>
            <person name="Ransome R.D."/>
            <person name="Dechmann D.K.N."/>
            <person name="Locatelli A.G."/>
            <person name="Puechmaille S.J."/>
            <person name="Fedrigo O."/>
            <person name="Jarvis E.D."/>
            <person name="Hiller M."/>
            <person name="Vernes S.C."/>
            <person name="Myers E.W."/>
            <person name="Teeling E.C."/>
        </authorList>
    </citation>
    <scope>NUCLEOTIDE SEQUENCE [LARGE SCALE GENOMIC DNA]</scope>
    <source>
        <strain evidence="3">MRouAeg1</strain>
        <tissue evidence="3">Muscle</tissue>
    </source>
</reference>
<feature type="region of interest" description="Disordered" evidence="1">
    <location>
        <begin position="154"/>
        <end position="176"/>
    </location>
</feature>